<proteinExistence type="predicted"/>
<feature type="compositionally biased region" description="Polar residues" evidence="1">
    <location>
        <begin position="366"/>
        <end position="380"/>
    </location>
</feature>
<comment type="caution">
    <text evidence="2">The sequence shown here is derived from an EMBL/GenBank/DDBJ whole genome shotgun (WGS) entry which is preliminary data.</text>
</comment>
<dbReference type="AlphaFoldDB" id="A0AAE1LU04"/>
<feature type="region of interest" description="Disordered" evidence="1">
    <location>
        <begin position="121"/>
        <end position="208"/>
    </location>
</feature>
<feature type="region of interest" description="Disordered" evidence="1">
    <location>
        <begin position="44"/>
        <end position="86"/>
    </location>
</feature>
<feature type="region of interest" description="Disordered" evidence="1">
    <location>
        <begin position="366"/>
        <end position="399"/>
    </location>
</feature>
<evidence type="ECO:0000313" key="3">
    <source>
        <dbReference type="Proteomes" id="UP001219518"/>
    </source>
</evidence>
<feature type="compositionally biased region" description="Pro residues" evidence="1">
    <location>
        <begin position="50"/>
        <end position="60"/>
    </location>
</feature>
<accession>A0AAE1LU04</accession>
<feature type="compositionally biased region" description="Low complexity" evidence="1">
    <location>
        <begin position="163"/>
        <end position="173"/>
    </location>
</feature>
<sequence length="399" mass="40815">MVLRTEPTFSFPAIILYAMDQGLRLSNGFSFFVWHSFGASAGRPYQQAAAPPPAPAPAPAPQRASPGPSLEDITAPLPPPPSWSPGLDADITDLAISLGLYSAPAPTYGYLTAAPGGAPTTPAVGTAPMDPGAEGPSALPSTGPAADAGYTIAEGPSAPPSADPAAAAALPAGPGAGRLHTPDTSSPSDAPATPRAATMGESSGLADRASVPPINFVVREVLRATAAMVAGHMAGATKTVTDSARRIEEVMADLLLLQTANTSGNNNAAARRRQARLQPSQVEVLSLSNLNANTEDSQNWTNASPSAAQCSELTQFSPARAVAVNTEEDSQNWTNVGSSTVQYSELTQFSPAGAVAEVSDINVTSQSTPKRPLTEVTNNQPEKRAAIGEPNMYTGVGIE</sequence>
<gene>
    <name evidence="2" type="ORF">KUF71_007485</name>
</gene>
<keyword evidence="3" id="KW-1185">Reference proteome</keyword>
<evidence type="ECO:0000256" key="1">
    <source>
        <dbReference type="SAM" id="MobiDB-lite"/>
    </source>
</evidence>
<name>A0AAE1LU04_9NEOP</name>
<reference evidence="2" key="1">
    <citation type="submission" date="2021-07" db="EMBL/GenBank/DDBJ databases">
        <authorList>
            <person name="Catto M.A."/>
            <person name="Jacobson A."/>
            <person name="Kennedy G."/>
            <person name="Labadie P."/>
            <person name="Hunt B.G."/>
            <person name="Srinivasan R."/>
        </authorList>
    </citation>
    <scope>NUCLEOTIDE SEQUENCE</scope>
    <source>
        <strain evidence="2">PL_HMW_Pooled</strain>
        <tissue evidence="2">Head</tissue>
    </source>
</reference>
<protein>
    <submittedName>
        <fullName evidence="2">T-box transcription factor TBX5-A</fullName>
    </submittedName>
</protein>
<organism evidence="2 3">
    <name type="scientific">Frankliniella fusca</name>
    <dbReference type="NCBI Taxonomy" id="407009"/>
    <lineage>
        <taxon>Eukaryota</taxon>
        <taxon>Metazoa</taxon>
        <taxon>Ecdysozoa</taxon>
        <taxon>Arthropoda</taxon>
        <taxon>Hexapoda</taxon>
        <taxon>Insecta</taxon>
        <taxon>Pterygota</taxon>
        <taxon>Neoptera</taxon>
        <taxon>Paraneoptera</taxon>
        <taxon>Thysanoptera</taxon>
        <taxon>Terebrantia</taxon>
        <taxon>Thripoidea</taxon>
        <taxon>Thripidae</taxon>
        <taxon>Frankliniella</taxon>
    </lineage>
</organism>
<reference evidence="2" key="2">
    <citation type="journal article" date="2023" name="BMC Genomics">
        <title>Pest status, molecular evolution, and epigenetic factors derived from the genome assembly of Frankliniella fusca, a thysanopteran phytovirus vector.</title>
        <authorList>
            <person name="Catto M.A."/>
            <person name="Labadie P.E."/>
            <person name="Jacobson A.L."/>
            <person name="Kennedy G.G."/>
            <person name="Srinivasan R."/>
            <person name="Hunt B.G."/>
        </authorList>
    </citation>
    <scope>NUCLEOTIDE SEQUENCE</scope>
    <source>
        <strain evidence="2">PL_HMW_Pooled</strain>
    </source>
</reference>
<dbReference type="Proteomes" id="UP001219518">
    <property type="component" value="Unassembled WGS sequence"/>
</dbReference>
<evidence type="ECO:0000313" key="2">
    <source>
        <dbReference type="EMBL" id="KAK3931670.1"/>
    </source>
</evidence>
<dbReference type="EMBL" id="JAHWGI010001427">
    <property type="protein sequence ID" value="KAK3931670.1"/>
    <property type="molecule type" value="Genomic_DNA"/>
</dbReference>